<comment type="caution">
    <text evidence="1">The sequence shown here is derived from an EMBL/GenBank/DDBJ whole genome shotgun (WGS) entry which is preliminary data.</text>
</comment>
<keyword evidence="2" id="KW-1185">Reference proteome</keyword>
<dbReference type="PANTHER" id="PTHR41913">
    <property type="entry name" value="DUF1684 DOMAIN-CONTAINING PROTEIN"/>
    <property type="match status" value="1"/>
</dbReference>
<dbReference type="Pfam" id="PF07920">
    <property type="entry name" value="DUF1684"/>
    <property type="match status" value="1"/>
</dbReference>
<sequence>MINKITTVFLSATALVFTACTSTPEVSEADRAANAAYVASINEWHKEREASLKSEEGWLALAGLFWLNEGKNTFGSAEINDFVFPEGKIAAEAGAFILSGDEVRLEVKDTTAILVNEELVKQAVVFGLEMQQAPVMKYGPLSWFVIKRGDKYGVRLRDSKSEARQHFKGIERYNVTANWKLEAKLEPSPFPKQIAITNVLGQTSQEASPGTLVFKVDGQEHRLDALAEGNKLFIIFADKTNRTETYGAGRYLYADKPGADGTVILDFNRATNPPCAFVPYATCPLPPKQNFLTIPVPAGEKAYKAGHE</sequence>
<protein>
    <submittedName>
        <fullName evidence="1">DUF1684 domain-containing protein</fullName>
    </submittedName>
</protein>
<reference evidence="1" key="1">
    <citation type="submission" date="2020-08" db="EMBL/GenBank/DDBJ databases">
        <title>Pontibacter sp. SD6 16S ribosomal RNA gene Genome sequencing and assembly.</title>
        <authorList>
            <person name="Kang M."/>
        </authorList>
    </citation>
    <scope>NUCLEOTIDE SEQUENCE</scope>
    <source>
        <strain evidence="1">SD6</strain>
    </source>
</reference>
<evidence type="ECO:0000313" key="1">
    <source>
        <dbReference type="EMBL" id="MBC5993632.1"/>
    </source>
</evidence>
<dbReference type="EMBL" id="JACRVF010000003">
    <property type="protein sequence ID" value="MBC5993632.1"/>
    <property type="molecule type" value="Genomic_DNA"/>
</dbReference>
<evidence type="ECO:0000313" key="2">
    <source>
        <dbReference type="Proteomes" id="UP000603640"/>
    </source>
</evidence>
<dbReference type="RefSeq" id="WP_187067648.1">
    <property type="nucleotide sequence ID" value="NZ_JACRVF010000003.1"/>
</dbReference>
<dbReference type="PANTHER" id="PTHR41913:SF1">
    <property type="entry name" value="DUF1684 DOMAIN-CONTAINING PROTEIN"/>
    <property type="match status" value="1"/>
</dbReference>
<accession>A0A923NA07</accession>
<gene>
    <name evidence="1" type="ORF">H8S84_12370</name>
</gene>
<proteinExistence type="predicted"/>
<dbReference type="Proteomes" id="UP000603640">
    <property type="component" value="Unassembled WGS sequence"/>
</dbReference>
<dbReference type="AlphaFoldDB" id="A0A923NA07"/>
<dbReference type="PROSITE" id="PS51257">
    <property type="entry name" value="PROKAR_LIPOPROTEIN"/>
    <property type="match status" value="1"/>
</dbReference>
<organism evidence="1 2">
    <name type="scientific">Pontibacter cellulosilyticus</name>
    <dbReference type="NCBI Taxonomy" id="1720253"/>
    <lineage>
        <taxon>Bacteria</taxon>
        <taxon>Pseudomonadati</taxon>
        <taxon>Bacteroidota</taxon>
        <taxon>Cytophagia</taxon>
        <taxon>Cytophagales</taxon>
        <taxon>Hymenobacteraceae</taxon>
        <taxon>Pontibacter</taxon>
    </lineage>
</organism>
<name>A0A923NA07_9BACT</name>
<dbReference type="InterPro" id="IPR012467">
    <property type="entry name" value="DUF1684"/>
</dbReference>